<keyword evidence="3" id="KW-1185">Reference proteome</keyword>
<organism evidence="2 3">
    <name type="scientific">Planotetraspora thailandica</name>
    <dbReference type="NCBI Taxonomy" id="487172"/>
    <lineage>
        <taxon>Bacteria</taxon>
        <taxon>Bacillati</taxon>
        <taxon>Actinomycetota</taxon>
        <taxon>Actinomycetes</taxon>
        <taxon>Streptosporangiales</taxon>
        <taxon>Streptosporangiaceae</taxon>
        <taxon>Planotetraspora</taxon>
    </lineage>
</organism>
<dbReference type="CDD" id="cd00161">
    <property type="entry name" value="beta-trefoil_Ricin-like"/>
    <property type="match status" value="1"/>
</dbReference>
<evidence type="ECO:0000313" key="2">
    <source>
        <dbReference type="EMBL" id="GII52522.1"/>
    </source>
</evidence>
<feature type="chain" id="PRO_5035174163" description="Ricin B lectin domain-containing protein" evidence="1">
    <location>
        <begin position="35"/>
        <end position="192"/>
    </location>
</feature>
<dbReference type="AlphaFoldDB" id="A0A8J3XRX4"/>
<keyword evidence="1" id="KW-0732">Signal</keyword>
<accession>A0A8J3XRX4</accession>
<dbReference type="Proteomes" id="UP000605992">
    <property type="component" value="Unassembled WGS sequence"/>
</dbReference>
<comment type="caution">
    <text evidence="2">The sequence shown here is derived from an EMBL/GenBank/DDBJ whole genome shotgun (WGS) entry which is preliminary data.</text>
</comment>
<evidence type="ECO:0008006" key="4">
    <source>
        <dbReference type="Google" id="ProtNLM"/>
    </source>
</evidence>
<protein>
    <recommendedName>
        <fullName evidence="4">Ricin B lectin domain-containing protein</fullName>
    </recommendedName>
</protein>
<sequence>MRKRTLRVRITTALAIAMALPAALVPLTAPPANALPAGWFFLQSVMPGGDGKAPELSALSPAGQVSGYAHLERHLKMLRGAVPVAHLWKEQFPATGSIGEIKLRNRLTGQCLAETDNTDRITIRPCTDPTTLWKKVPLAANTYAFQRTWSIPGPWPDWKVCVSTGTGFATVASCKDSFFPHVQWRIVSWRGR</sequence>
<proteinExistence type="predicted"/>
<evidence type="ECO:0000313" key="3">
    <source>
        <dbReference type="Proteomes" id="UP000605992"/>
    </source>
</evidence>
<name>A0A8J3XRX4_9ACTN</name>
<feature type="signal peptide" evidence="1">
    <location>
        <begin position="1"/>
        <end position="34"/>
    </location>
</feature>
<evidence type="ECO:0000256" key="1">
    <source>
        <dbReference type="SAM" id="SignalP"/>
    </source>
</evidence>
<gene>
    <name evidence="2" type="ORF">Pth03_09110</name>
</gene>
<reference evidence="2" key="1">
    <citation type="submission" date="2021-01" db="EMBL/GenBank/DDBJ databases">
        <title>Whole genome shotgun sequence of Planotetraspora thailandica NBRC 104271.</title>
        <authorList>
            <person name="Komaki H."/>
            <person name="Tamura T."/>
        </authorList>
    </citation>
    <scope>NUCLEOTIDE SEQUENCE</scope>
    <source>
        <strain evidence="2">NBRC 104271</strain>
    </source>
</reference>
<dbReference type="EMBL" id="BOOR01000006">
    <property type="protein sequence ID" value="GII52522.1"/>
    <property type="molecule type" value="Genomic_DNA"/>
</dbReference>